<evidence type="ECO:0000313" key="7">
    <source>
        <dbReference type="Proteomes" id="UP000826234"/>
    </source>
</evidence>
<comment type="subcellular location">
    <subcellularLocation>
        <location evidence="1">Membrane</location>
    </subcellularLocation>
</comment>
<keyword evidence="3" id="KW-1133">Transmembrane helix</keyword>
<keyword evidence="4" id="KW-0472">Membrane</keyword>
<dbReference type="InterPro" id="IPR030431">
    <property type="entry name" value="ENTREP1-3"/>
</dbReference>
<protein>
    <submittedName>
        <fullName evidence="6">Uncharacterized protein</fullName>
    </submittedName>
</protein>
<comment type="similarity">
    <text evidence="5">Belongs to the ENTREP family.</text>
</comment>
<sequence length="81" mass="9399">MPCMIFYDKDLEMRLHKNEERCYEVVDVGEDKFCFCCEEFLPAKCTEKENALKLYPVQSCSAVHLLLKVRSSPNIDCTGNE</sequence>
<name>A0ABQ7TFF7_PHRPL</name>
<keyword evidence="7" id="KW-1185">Reference proteome</keyword>
<evidence type="ECO:0000256" key="3">
    <source>
        <dbReference type="ARBA" id="ARBA00022989"/>
    </source>
</evidence>
<evidence type="ECO:0000313" key="6">
    <source>
        <dbReference type="EMBL" id="KAH0628286.1"/>
    </source>
</evidence>
<gene>
    <name evidence="6" type="ORF">JD844_009204</name>
</gene>
<evidence type="ECO:0000256" key="4">
    <source>
        <dbReference type="ARBA" id="ARBA00023136"/>
    </source>
</evidence>
<evidence type="ECO:0000256" key="1">
    <source>
        <dbReference type="ARBA" id="ARBA00004370"/>
    </source>
</evidence>
<dbReference type="PANTHER" id="PTHR17615">
    <property type="entry name" value="PROTEIN FAM189A"/>
    <property type="match status" value="1"/>
</dbReference>
<reference evidence="6 7" key="1">
    <citation type="journal article" date="2022" name="Gigascience">
        <title>A chromosome-level genome assembly and annotation of the desert horned lizard, Phrynosoma platyrhinos, provides insight into chromosomal rearrangements among reptiles.</title>
        <authorList>
            <person name="Koochekian N."/>
            <person name="Ascanio A."/>
            <person name="Farleigh K."/>
            <person name="Card D.C."/>
            <person name="Schield D.R."/>
            <person name="Castoe T.A."/>
            <person name="Jezkova T."/>
        </authorList>
    </citation>
    <scope>NUCLEOTIDE SEQUENCE [LARGE SCALE GENOMIC DNA]</scope>
    <source>
        <strain evidence="6">NK-2021</strain>
    </source>
</reference>
<dbReference type="EMBL" id="JAIPUX010000439">
    <property type="protein sequence ID" value="KAH0628286.1"/>
    <property type="molecule type" value="Genomic_DNA"/>
</dbReference>
<proteinExistence type="inferred from homology"/>
<evidence type="ECO:0000256" key="2">
    <source>
        <dbReference type="ARBA" id="ARBA00022692"/>
    </source>
</evidence>
<comment type="caution">
    <text evidence="6">The sequence shown here is derived from an EMBL/GenBank/DDBJ whole genome shotgun (WGS) entry which is preliminary data.</text>
</comment>
<organism evidence="6 7">
    <name type="scientific">Phrynosoma platyrhinos</name>
    <name type="common">Desert horned lizard</name>
    <dbReference type="NCBI Taxonomy" id="52577"/>
    <lineage>
        <taxon>Eukaryota</taxon>
        <taxon>Metazoa</taxon>
        <taxon>Chordata</taxon>
        <taxon>Craniata</taxon>
        <taxon>Vertebrata</taxon>
        <taxon>Euteleostomi</taxon>
        <taxon>Lepidosauria</taxon>
        <taxon>Squamata</taxon>
        <taxon>Bifurcata</taxon>
        <taxon>Unidentata</taxon>
        <taxon>Episquamata</taxon>
        <taxon>Toxicofera</taxon>
        <taxon>Iguania</taxon>
        <taxon>Phrynosomatidae</taxon>
        <taxon>Phrynosomatinae</taxon>
        <taxon>Phrynosoma</taxon>
    </lineage>
</organism>
<accession>A0ABQ7TFF7</accession>
<keyword evidence="2" id="KW-0812">Transmembrane</keyword>
<dbReference type="Proteomes" id="UP000826234">
    <property type="component" value="Unassembled WGS sequence"/>
</dbReference>
<dbReference type="PANTHER" id="PTHR17615:SF8">
    <property type="entry name" value="ENDOSOMAL TRANSMEMBRANE EPSIN INTERACTOR 1"/>
    <property type="match status" value="1"/>
</dbReference>
<evidence type="ECO:0000256" key="5">
    <source>
        <dbReference type="ARBA" id="ARBA00034309"/>
    </source>
</evidence>